<evidence type="ECO:0000256" key="1">
    <source>
        <dbReference type="SAM" id="MobiDB-lite"/>
    </source>
</evidence>
<accession>A0A7C9RXJ2</accession>
<dbReference type="AlphaFoldDB" id="A0A7C9RXJ2"/>
<organism evidence="2 3">
    <name type="scientific">Lentzea alba</name>
    <dbReference type="NCBI Taxonomy" id="2714351"/>
    <lineage>
        <taxon>Bacteria</taxon>
        <taxon>Bacillati</taxon>
        <taxon>Actinomycetota</taxon>
        <taxon>Actinomycetes</taxon>
        <taxon>Pseudonocardiales</taxon>
        <taxon>Pseudonocardiaceae</taxon>
        <taxon>Lentzea</taxon>
    </lineage>
</organism>
<dbReference type="Proteomes" id="UP000481360">
    <property type="component" value="Unassembled WGS sequence"/>
</dbReference>
<feature type="region of interest" description="Disordered" evidence="1">
    <location>
        <begin position="135"/>
        <end position="156"/>
    </location>
</feature>
<name>A0A7C9RXJ2_9PSEU</name>
<dbReference type="InterPro" id="IPR036894">
    <property type="entry name" value="YbaB-like_sf"/>
</dbReference>
<reference evidence="2 3" key="1">
    <citation type="submission" date="2020-03" db="EMBL/GenBank/DDBJ databases">
        <title>Isolation and identification of active actinomycetes.</title>
        <authorList>
            <person name="Sun X."/>
        </authorList>
    </citation>
    <scope>NUCLEOTIDE SEQUENCE [LARGE SCALE GENOMIC DNA]</scope>
    <source>
        <strain evidence="2 3">NEAU-D13</strain>
    </source>
</reference>
<dbReference type="EMBL" id="JAAMPJ010000019">
    <property type="protein sequence ID" value="NGY65971.1"/>
    <property type="molecule type" value="Genomic_DNA"/>
</dbReference>
<evidence type="ECO:0000313" key="3">
    <source>
        <dbReference type="Proteomes" id="UP000481360"/>
    </source>
</evidence>
<gene>
    <name evidence="2" type="ORF">G7043_44505</name>
</gene>
<dbReference type="Pfam" id="PF02575">
    <property type="entry name" value="YbaB_DNA_bd"/>
    <property type="match status" value="1"/>
</dbReference>
<sequence>MKDWSAEYGSVEEAGEAALSALDREHRKLTDVTNMIDEESTTVRSKDRSVSMDFDGRGEITGITFHGTKYRGMAPAELSHLLVETIRAGRAQCMQKVADAMGEDFLPGISFADLATGKMDAEDIFQKLVSPFLGDEAGDGILGRSPKDTQGGSRNG</sequence>
<protein>
    <submittedName>
        <fullName evidence="2">YbaB/EbfC family DNA-binding protein</fullName>
    </submittedName>
</protein>
<dbReference type="RefSeq" id="WP_166055254.1">
    <property type="nucleotide sequence ID" value="NZ_JAAMPJ010000019.1"/>
</dbReference>
<evidence type="ECO:0000313" key="2">
    <source>
        <dbReference type="EMBL" id="NGY65971.1"/>
    </source>
</evidence>
<dbReference type="GO" id="GO:0003677">
    <property type="term" value="F:DNA binding"/>
    <property type="evidence" value="ECO:0007669"/>
    <property type="project" value="UniProtKB-KW"/>
</dbReference>
<comment type="caution">
    <text evidence="2">The sequence shown here is derived from an EMBL/GenBank/DDBJ whole genome shotgun (WGS) entry which is preliminary data.</text>
</comment>
<dbReference type="InterPro" id="IPR004401">
    <property type="entry name" value="YbaB/EbfC"/>
</dbReference>
<keyword evidence="2" id="KW-0238">DNA-binding</keyword>
<dbReference type="Gene3D" id="3.30.1310.10">
    <property type="entry name" value="Nucleoid-associated protein YbaB-like domain"/>
    <property type="match status" value="1"/>
</dbReference>
<proteinExistence type="predicted"/>
<keyword evidence="3" id="KW-1185">Reference proteome</keyword>